<dbReference type="HOGENOM" id="CLU_2811917_0_0_1"/>
<dbReference type="AlphaFoldDB" id="A0A074Z1E4"/>
<dbReference type="Proteomes" id="UP000030641">
    <property type="component" value="Unassembled WGS sequence"/>
</dbReference>
<evidence type="ECO:0000313" key="1">
    <source>
        <dbReference type="EMBL" id="KER00128.1"/>
    </source>
</evidence>
<evidence type="ECO:0000313" key="2">
    <source>
        <dbReference type="Proteomes" id="UP000030641"/>
    </source>
</evidence>
<dbReference type="InParanoid" id="A0A074Z1E4"/>
<reference evidence="1 2" key="1">
    <citation type="journal article" date="2014" name="BMC Genomics">
        <title>Genome sequencing of four Aureobasidium pullulans varieties: biotechnological potential, stress tolerance, and description of new species.</title>
        <authorList>
            <person name="Gostin Ar C."/>
            <person name="Ohm R.A."/>
            <person name="Kogej T."/>
            <person name="Sonjak S."/>
            <person name="Turk M."/>
            <person name="Zajc J."/>
            <person name="Zalar P."/>
            <person name="Grube M."/>
            <person name="Sun H."/>
            <person name="Han J."/>
            <person name="Sharma A."/>
            <person name="Chiniquy J."/>
            <person name="Ngan C.Y."/>
            <person name="Lipzen A."/>
            <person name="Barry K."/>
            <person name="Grigoriev I.V."/>
            <person name="Gunde-Cimerman N."/>
        </authorList>
    </citation>
    <scope>NUCLEOTIDE SEQUENCE [LARGE SCALE GENOMIC DNA]</scope>
    <source>
        <strain evidence="1 2">EXF-2481</strain>
    </source>
</reference>
<dbReference type="RefSeq" id="XP_013348617.1">
    <property type="nucleotide sequence ID" value="XM_013493163.1"/>
</dbReference>
<gene>
    <name evidence="1" type="ORF">AUEXF2481DRAFT_34313</name>
</gene>
<accession>A0A074Z1E4</accession>
<dbReference type="EMBL" id="KL584749">
    <property type="protein sequence ID" value="KER00128.1"/>
    <property type="molecule type" value="Genomic_DNA"/>
</dbReference>
<sequence>MCLPPPPAARESSSDLECSVHIRARPNGLYHRDSDAFNDVATKPLGDAHDECQKPIVGAGVDRVAVS</sequence>
<protein>
    <submittedName>
        <fullName evidence="1">Uncharacterized protein</fullName>
    </submittedName>
</protein>
<proteinExistence type="predicted"/>
<name>A0A074Z1E4_AURSE</name>
<organism evidence="1 2">
    <name type="scientific">Aureobasidium subglaciale (strain EXF-2481)</name>
    <name type="common">Aureobasidium pullulans var. subglaciale</name>
    <dbReference type="NCBI Taxonomy" id="1043005"/>
    <lineage>
        <taxon>Eukaryota</taxon>
        <taxon>Fungi</taxon>
        <taxon>Dikarya</taxon>
        <taxon>Ascomycota</taxon>
        <taxon>Pezizomycotina</taxon>
        <taxon>Dothideomycetes</taxon>
        <taxon>Dothideomycetidae</taxon>
        <taxon>Dothideales</taxon>
        <taxon>Saccotheciaceae</taxon>
        <taxon>Aureobasidium</taxon>
    </lineage>
</organism>
<keyword evidence="2" id="KW-1185">Reference proteome</keyword>
<dbReference type="GeneID" id="25365041"/>